<name>A0AAD3D184_9STRA</name>
<dbReference type="Gene3D" id="1.25.40.10">
    <property type="entry name" value="Tetratricopeptide repeat domain"/>
    <property type="match status" value="1"/>
</dbReference>
<dbReference type="EMBL" id="BLLK01000047">
    <property type="protein sequence ID" value="GFH54655.1"/>
    <property type="molecule type" value="Genomic_DNA"/>
</dbReference>
<dbReference type="AlphaFoldDB" id="A0AAD3D184"/>
<accession>A0AAD3D184</accession>
<dbReference type="SUPFAM" id="SSF48452">
    <property type="entry name" value="TPR-like"/>
    <property type="match status" value="1"/>
</dbReference>
<protein>
    <submittedName>
        <fullName evidence="1">Uncharacterized protein</fullName>
    </submittedName>
</protein>
<dbReference type="InterPro" id="IPR011990">
    <property type="entry name" value="TPR-like_helical_dom_sf"/>
</dbReference>
<proteinExistence type="predicted"/>
<dbReference type="Proteomes" id="UP001054902">
    <property type="component" value="Unassembled WGS sequence"/>
</dbReference>
<evidence type="ECO:0000313" key="1">
    <source>
        <dbReference type="EMBL" id="GFH54655.1"/>
    </source>
</evidence>
<organism evidence="1 2">
    <name type="scientific">Chaetoceros tenuissimus</name>
    <dbReference type="NCBI Taxonomy" id="426638"/>
    <lineage>
        <taxon>Eukaryota</taxon>
        <taxon>Sar</taxon>
        <taxon>Stramenopiles</taxon>
        <taxon>Ochrophyta</taxon>
        <taxon>Bacillariophyta</taxon>
        <taxon>Coscinodiscophyceae</taxon>
        <taxon>Chaetocerotophycidae</taxon>
        <taxon>Chaetocerotales</taxon>
        <taxon>Chaetocerotaceae</taxon>
        <taxon>Chaetoceros</taxon>
    </lineage>
</organism>
<reference evidence="1 2" key="1">
    <citation type="journal article" date="2021" name="Sci. Rep.">
        <title>The genome of the diatom Chaetoceros tenuissimus carries an ancient integrated fragment of an extant virus.</title>
        <authorList>
            <person name="Hongo Y."/>
            <person name="Kimura K."/>
            <person name="Takaki Y."/>
            <person name="Yoshida Y."/>
            <person name="Baba S."/>
            <person name="Kobayashi G."/>
            <person name="Nagasaki K."/>
            <person name="Hano T."/>
            <person name="Tomaru Y."/>
        </authorList>
    </citation>
    <scope>NUCLEOTIDE SEQUENCE [LARGE SCALE GENOMIC DNA]</scope>
    <source>
        <strain evidence="1 2">NIES-3715</strain>
    </source>
</reference>
<sequence>MSDNETHNPDKIIQEANVKFESGDLSGAQMTYQSALLEWVDEAQFGSPSQQLLDSIASLWISYASLNQKANQMKAATEAFESAVNCPVAGNIGSVWIAYANYQASRNRHKTAQKIYIRALVGENGMGPKVVKEQDRSQLWNNFLSMMHEVAGNNSLSLEQLKDAVKAEHGTDGDGFTISSVAVKAEEQVTDLYNDTYQMDQVQPVVSNVTSEEPVTKKAKIMDSTRPSFSLASVESYANELLTKIKKLPAENTAEWLALDGTSFPFIPTPLFSPSPPRLSDPSGKELLGSDIALKLIRLLIGGNGKSDKYCGRSILEICEACWLMTGLKEREAAKMTEALDKKLEDDVKKMEIDLDARLSVAGAAAIAVQQMNANEKNSFIASCNSQRQHLQALIAWEFRHLMASQQMILTNAGLPEFNGPTIDGTSIYKQTAICSFLHSAFFIRNKIGEDAHINMLKSQEVRLRDQSPTAMPMPIPSQNQQYNYVQ</sequence>
<gene>
    <name evidence="1" type="ORF">CTEN210_11131</name>
</gene>
<keyword evidence="2" id="KW-1185">Reference proteome</keyword>
<evidence type="ECO:0000313" key="2">
    <source>
        <dbReference type="Proteomes" id="UP001054902"/>
    </source>
</evidence>
<comment type="caution">
    <text evidence="1">The sequence shown here is derived from an EMBL/GenBank/DDBJ whole genome shotgun (WGS) entry which is preliminary data.</text>
</comment>